<feature type="compositionally biased region" description="Polar residues" evidence="1">
    <location>
        <begin position="142"/>
        <end position="152"/>
    </location>
</feature>
<feature type="region of interest" description="Disordered" evidence="1">
    <location>
        <begin position="1"/>
        <end position="228"/>
    </location>
</feature>
<dbReference type="OrthoDB" id="3550599at2759"/>
<dbReference type="AlphaFoldDB" id="A0A1S7UIY5"/>
<sequence length="472" mass="52920">MFRQPEERTYKLSAVDDFALRPKKKETTTESVKPKAHTDQRSPHRGEGHRNNSSRQTPPSSKPPPSTNSDGNNRPGSFAIDSHHKSRMPSEGTLDLPHGKKDVALDERRRWEESRQRQPDGAPQPQQRLVVDQGSRDLHVQDSPQNIASSAPSIKPNLNPAQGVSFQPPPPNRQTPNIPNFSKPLGPARMDSTYQQSIPPTRGHQLLNGARQLPPDRKISTPISSNRGLSETEGIMTKEPTEPAAPQPQIAGIIPHPLSGTQPSAPSVEHLPVPEKVGQPPTPMNSQGPLSALLGGRKWGKMSPEERRLFWVSQHDPTEFDNQIYSENNRPFRPGDALFGVVDNIRPTRLATHFAYIDPRTHYSRQYPDQWYQRKQEEILARGNRKVELGETIKRAVRRRQSASNSDPQQNTLPQYVRNNPTWLAAVKVLDGFASQAKNKEINTHRQEDTHKGKAKQTTDVERDSDADIESS</sequence>
<evidence type="ECO:0000256" key="1">
    <source>
        <dbReference type="SAM" id="MobiDB-lite"/>
    </source>
</evidence>
<accession>A0A1S7UIY5</accession>
<dbReference type="EMBL" id="DF977449">
    <property type="protein sequence ID" value="GAP83194.2"/>
    <property type="molecule type" value="Genomic_DNA"/>
</dbReference>
<proteinExistence type="predicted"/>
<keyword evidence="3" id="KW-1185">Reference proteome</keyword>
<feature type="compositionally biased region" description="Polar residues" evidence="1">
    <location>
        <begin position="402"/>
        <end position="417"/>
    </location>
</feature>
<feature type="compositionally biased region" description="Basic and acidic residues" evidence="1">
    <location>
        <begin position="25"/>
        <end position="50"/>
    </location>
</feature>
<feature type="compositionally biased region" description="Basic and acidic residues" evidence="1">
    <location>
        <begin position="97"/>
        <end position="118"/>
    </location>
</feature>
<organism evidence="2">
    <name type="scientific">Rosellinia necatrix</name>
    <name type="common">White root-rot fungus</name>
    <dbReference type="NCBI Taxonomy" id="77044"/>
    <lineage>
        <taxon>Eukaryota</taxon>
        <taxon>Fungi</taxon>
        <taxon>Dikarya</taxon>
        <taxon>Ascomycota</taxon>
        <taxon>Pezizomycotina</taxon>
        <taxon>Sordariomycetes</taxon>
        <taxon>Xylariomycetidae</taxon>
        <taxon>Xylariales</taxon>
        <taxon>Xylariaceae</taxon>
        <taxon>Rosellinia</taxon>
    </lineage>
</organism>
<gene>
    <name evidence="2" type="ORF">SAMD00023353_0402080</name>
</gene>
<feature type="region of interest" description="Disordered" evidence="1">
    <location>
        <begin position="438"/>
        <end position="472"/>
    </location>
</feature>
<dbReference type="STRING" id="77044.A0A1S7UIY5"/>
<feature type="compositionally biased region" description="Basic and acidic residues" evidence="1">
    <location>
        <begin position="438"/>
        <end position="466"/>
    </location>
</feature>
<evidence type="ECO:0000313" key="2">
    <source>
        <dbReference type="EMBL" id="GAP83194.2"/>
    </source>
</evidence>
<reference evidence="2" key="1">
    <citation type="submission" date="2016-03" db="EMBL/GenBank/DDBJ databases">
        <title>Draft genome sequence of Rosellinia necatrix.</title>
        <authorList>
            <person name="Kanematsu S."/>
        </authorList>
    </citation>
    <scope>NUCLEOTIDE SEQUENCE [LARGE SCALE GENOMIC DNA]</scope>
    <source>
        <strain evidence="2">W97</strain>
    </source>
</reference>
<feature type="region of interest" description="Disordered" evidence="1">
    <location>
        <begin position="397"/>
        <end position="417"/>
    </location>
</feature>
<dbReference type="Proteomes" id="UP000054516">
    <property type="component" value="Unassembled WGS sequence"/>
</dbReference>
<protein>
    <submittedName>
        <fullName evidence="2">Uncharacterized protein</fullName>
    </submittedName>
</protein>
<name>A0A1S7UIY5_ROSNE</name>
<feature type="compositionally biased region" description="Basic and acidic residues" evidence="1">
    <location>
        <begin position="1"/>
        <end position="10"/>
    </location>
</feature>
<evidence type="ECO:0000313" key="3">
    <source>
        <dbReference type="Proteomes" id="UP000054516"/>
    </source>
</evidence>